<dbReference type="GO" id="GO:0016301">
    <property type="term" value="F:kinase activity"/>
    <property type="evidence" value="ECO:0007669"/>
    <property type="project" value="UniProtKB-KW"/>
</dbReference>
<dbReference type="PANTHER" id="PTHR43095">
    <property type="entry name" value="SUGAR KINASE"/>
    <property type="match status" value="1"/>
</dbReference>
<evidence type="ECO:0000313" key="6">
    <source>
        <dbReference type="EMBL" id="AWB66077.1"/>
    </source>
</evidence>
<evidence type="ECO:0000256" key="1">
    <source>
        <dbReference type="ARBA" id="ARBA00009156"/>
    </source>
</evidence>
<dbReference type="AlphaFoldDB" id="A0A2S0VPD2"/>
<dbReference type="InterPro" id="IPR018484">
    <property type="entry name" value="FGGY_N"/>
</dbReference>
<name>A0A2S0VPD2_9ALTE</name>
<accession>A0A2S0VPD2</accession>
<keyword evidence="7" id="KW-1185">Reference proteome</keyword>
<dbReference type="EMBL" id="CP026604">
    <property type="protein sequence ID" value="AWB66077.1"/>
    <property type="molecule type" value="Genomic_DNA"/>
</dbReference>
<dbReference type="RefSeq" id="WP_108602148.1">
    <property type="nucleotide sequence ID" value="NZ_CP026604.1"/>
</dbReference>
<dbReference type="SUPFAM" id="SSF53067">
    <property type="entry name" value="Actin-like ATPase domain"/>
    <property type="match status" value="1"/>
</dbReference>
<dbReference type="Pfam" id="PF21546">
    <property type="entry name" value="FGGY_C_2"/>
    <property type="match status" value="1"/>
</dbReference>
<evidence type="ECO:0000256" key="3">
    <source>
        <dbReference type="ARBA" id="ARBA00022777"/>
    </source>
</evidence>
<evidence type="ECO:0000256" key="2">
    <source>
        <dbReference type="ARBA" id="ARBA00022679"/>
    </source>
</evidence>
<dbReference type="Gene3D" id="3.30.420.40">
    <property type="match status" value="2"/>
</dbReference>
<keyword evidence="2" id="KW-0808">Transferase</keyword>
<dbReference type="GO" id="GO:0005975">
    <property type="term" value="P:carbohydrate metabolic process"/>
    <property type="evidence" value="ECO:0007669"/>
    <property type="project" value="InterPro"/>
</dbReference>
<reference evidence="6 7" key="1">
    <citation type="submission" date="2018-01" db="EMBL/GenBank/DDBJ databases">
        <title>Genome sequence of a Cantenovulum-like bacteria.</title>
        <authorList>
            <person name="Tan W.R."/>
            <person name="Lau N.-S."/>
            <person name="Go F."/>
            <person name="Amirul A.-A.A."/>
        </authorList>
    </citation>
    <scope>NUCLEOTIDE SEQUENCE [LARGE SCALE GENOMIC DNA]</scope>
    <source>
        <strain evidence="6 7">CCB-QB4</strain>
    </source>
</reference>
<keyword evidence="3" id="KW-0418">Kinase</keyword>
<dbReference type="InterPro" id="IPR043129">
    <property type="entry name" value="ATPase_NBD"/>
</dbReference>
<evidence type="ECO:0000313" key="7">
    <source>
        <dbReference type="Proteomes" id="UP000244441"/>
    </source>
</evidence>
<dbReference type="CDD" id="cd07772">
    <property type="entry name" value="ASKHA_NBD_FGGY_NaCK-like"/>
    <property type="match status" value="1"/>
</dbReference>
<dbReference type="InterPro" id="IPR050406">
    <property type="entry name" value="FGGY_Carb_Kinase"/>
</dbReference>
<comment type="similarity">
    <text evidence="1">Belongs to the FGGY kinase family.</text>
</comment>
<evidence type="ECO:0000259" key="5">
    <source>
        <dbReference type="Pfam" id="PF21546"/>
    </source>
</evidence>
<dbReference type="OrthoDB" id="9799608at2"/>
<evidence type="ECO:0000259" key="4">
    <source>
        <dbReference type="Pfam" id="PF00370"/>
    </source>
</evidence>
<protein>
    <submittedName>
        <fullName evidence="6">Uncharacterized protein</fullName>
    </submittedName>
</protein>
<gene>
    <name evidence="6" type="ORF">C2869_06315</name>
</gene>
<dbReference type="KEGG" id="cate:C2869_06315"/>
<dbReference type="Proteomes" id="UP000244441">
    <property type="component" value="Chromosome"/>
</dbReference>
<feature type="domain" description="Carbohydrate kinase FGGY N-terminal" evidence="4">
    <location>
        <begin position="10"/>
        <end position="245"/>
    </location>
</feature>
<feature type="domain" description="Carbohydrate kinase FGGY C-terminal" evidence="5">
    <location>
        <begin position="256"/>
        <end position="433"/>
    </location>
</feature>
<dbReference type="Pfam" id="PF00370">
    <property type="entry name" value="FGGY_N"/>
    <property type="match status" value="1"/>
</dbReference>
<sequence length="468" mass="51666">MTQSTNENTLILDIGKTHVKLHVLDDSYLSIYSKEMDNLVVHTGQYPAASVSAIWHWFKTNVKEFAGNFNITRITITTHGATAALIDRNSETDDGLVLPVLDYEFTGTDEQSPNYAQVRPDFSQTYSPNLPAGLNLGRQLYWLKNQFPQEFAKATDILMYPQYWVWRLTGQRYSEITSLGCHTDLWSVAGNDYSSLVDELECRDKFPPLAPAWQNCGGLRAELSEELGIDSQCQVFSGLHDSNASFLRYKLTQGDKPFTVVSSGTWTILMASQVPLTNLQQSKDMLANIDALSSPIACARFMGGREFAAICEQTQAKVSDHFDEQDLQAVIDKAVLALPDFSGGSGPFGGCEPAFKGPVDQVKGAALATLYCALLVDYQLSVLQSKGTVYIEGAFLKNPLLCALINQLRTEQNVELSQDSTGTVMGAAYLTDWDNVQSQIETSQAKTTQLQGLAAYQALWLAQINQQN</sequence>
<organism evidence="6 7">
    <name type="scientific">Saccharobesus litoralis</name>
    <dbReference type="NCBI Taxonomy" id="2172099"/>
    <lineage>
        <taxon>Bacteria</taxon>
        <taxon>Pseudomonadati</taxon>
        <taxon>Pseudomonadota</taxon>
        <taxon>Gammaproteobacteria</taxon>
        <taxon>Alteromonadales</taxon>
        <taxon>Alteromonadaceae</taxon>
        <taxon>Saccharobesus</taxon>
    </lineage>
</organism>
<proteinExistence type="inferred from homology"/>
<dbReference type="PANTHER" id="PTHR43095:SF5">
    <property type="entry name" value="XYLULOSE KINASE"/>
    <property type="match status" value="1"/>
</dbReference>
<dbReference type="InterPro" id="IPR049382">
    <property type="entry name" value="FGGY_C_2"/>
</dbReference>